<sequence>MQRLTVSPATRALLRRQSSAFAPARLPAYAAAVTARPSPFSTQRRLLDAQKSNAATAASPSAKQQPSSEAAAGGAKPAAAEDNPFETNFAGLGLSKNMKVFLIIVVSIFGTMETWMYCKAIWRWWNGAGDEKAAALQE</sequence>
<keyword evidence="8" id="KW-1185">Reference proteome</keyword>
<comment type="caution">
    <text evidence="4">The sequence shown here is derived from an EMBL/GenBank/DDBJ whole genome shotgun (WGS) entry which is preliminary data.</text>
</comment>
<name>A0A179HUX3_PURLI</name>
<evidence type="ECO:0000256" key="1">
    <source>
        <dbReference type="SAM" id="MobiDB-lite"/>
    </source>
</evidence>
<reference evidence="5" key="1">
    <citation type="submission" date="2015-05" db="EMBL/GenBank/DDBJ databases">
        <authorList>
            <person name="Wang D.B."/>
            <person name="Wang M."/>
        </authorList>
    </citation>
    <scope>NUCLEOTIDE SEQUENCE</scope>
    <source>
        <strain evidence="5">36-1</strain>
    </source>
</reference>
<evidence type="ECO:0000313" key="3">
    <source>
        <dbReference type="EMBL" id="KAK4090786.1"/>
    </source>
</evidence>
<feature type="transmembrane region" description="Helical" evidence="2">
    <location>
        <begin position="100"/>
        <end position="118"/>
    </location>
</feature>
<keyword evidence="2" id="KW-0812">Transmembrane</keyword>
<dbReference type="RefSeq" id="XP_018182090.1">
    <property type="nucleotide sequence ID" value="XM_018319616.1"/>
</dbReference>
<dbReference type="Proteomes" id="UP000245956">
    <property type="component" value="Unassembled WGS sequence"/>
</dbReference>
<dbReference type="EMBL" id="LCWV01000001">
    <property type="protein sequence ID" value="PWI76195.1"/>
    <property type="molecule type" value="Genomic_DNA"/>
</dbReference>
<reference evidence="3" key="4">
    <citation type="submission" date="2023-11" db="EMBL/GenBank/DDBJ databases">
        <authorList>
            <person name="Beijen E."/>
            <person name="Ohm R.A."/>
        </authorList>
    </citation>
    <scope>NUCLEOTIDE SEQUENCE</scope>
    <source>
        <strain evidence="3">CBS 150709</strain>
    </source>
</reference>
<reference evidence="5 7" key="2">
    <citation type="journal article" date="2016" name="Front. Microbiol.">
        <title>Genome and transcriptome sequences reveal the specific parasitism of the nematophagous Purpureocillium lilacinum 36-1.</title>
        <authorList>
            <person name="Xie J."/>
            <person name="Li S."/>
            <person name="Mo C."/>
            <person name="Xiao X."/>
            <person name="Peng D."/>
            <person name="Wang G."/>
            <person name="Xiao Y."/>
        </authorList>
    </citation>
    <scope>NUCLEOTIDE SEQUENCE [LARGE SCALE GENOMIC DNA]</scope>
    <source>
        <strain evidence="5 7">36-1</strain>
    </source>
</reference>
<evidence type="ECO:0000256" key="2">
    <source>
        <dbReference type="SAM" id="Phobius"/>
    </source>
</evidence>
<dbReference type="Proteomes" id="UP001287286">
    <property type="component" value="Unassembled WGS sequence"/>
</dbReference>
<proteinExistence type="predicted"/>
<dbReference type="EMBL" id="JAWRVI010000014">
    <property type="protein sequence ID" value="KAK4090786.1"/>
    <property type="molecule type" value="Genomic_DNA"/>
</dbReference>
<dbReference type="Proteomes" id="UP000078340">
    <property type="component" value="Unassembled WGS sequence"/>
</dbReference>
<gene>
    <name evidence="5" type="ORF">PCL_03389</name>
    <name evidence="3" type="ORF">Purlil1_4922</name>
    <name evidence="4" type="ORF">VFPFJ_02533</name>
</gene>
<keyword evidence="2" id="KW-1133">Transmembrane helix</keyword>
<accession>A0A179HUX3</accession>
<dbReference type="GeneID" id="28884665"/>
<organism evidence="4 6">
    <name type="scientific">Purpureocillium lilacinum</name>
    <name type="common">Paecilomyces lilacinus</name>
    <dbReference type="NCBI Taxonomy" id="33203"/>
    <lineage>
        <taxon>Eukaryota</taxon>
        <taxon>Fungi</taxon>
        <taxon>Dikarya</taxon>
        <taxon>Ascomycota</taxon>
        <taxon>Pezizomycotina</taxon>
        <taxon>Sordariomycetes</taxon>
        <taxon>Hypocreomycetidae</taxon>
        <taxon>Hypocreales</taxon>
        <taxon>Ophiocordycipitaceae</taxon>
        <taxon>Purpureocillium</taxon>
    </lineage>
</organism>
<dbReference type="OMA" id="PHKDRES"/>
<feature type="compositionally biased region" description="Low complexity" evidence="1">
    <location>
        <begin position="51"/>
        <end position="81"/>
    </location>
</feature>
<keyword evidence="2" id="KW-0472">Membrane</keyword>
<evidence type="ECO:0000313" key="6">
    <source>
        <dbReference type="Proteomes" id="UP000078340"/>
    </source>
</evidence>
<evidence type="ECO:0000313" key="7">
    <source>
        <dbReference type="Proteomes" id="UP000245956"/>
    </source>
</evidence>
<dbReference type="AlphaFoldDB" id="A0A179HUX3"/>
<dbReference type="EMBL" id="LSBI01000002">
    <property type="protein sequence ID" value="OAQ93371.1"/>
    <property type="molecule type" value="Genomic_DNA"/>
</dbReference>
<protein>
    <submittedName>
        <fullName evidence="4">Uncharacterized protein</fullName>
    </submittedName>
</protein>
<evidence type="ECO:0000313" key="5">
    <source>
        <dbReference type="EMBL" id="PWI76195.1"/>
    </source>
</evidence>
<feature type="region of interest" description="Disordered" evidence="1">
    <location>
        <begin position="36"/>
        <end position="81"/>
    </location>
</feature>
<evidence type="ECO:0000313" key="8">
    <source>
        <dbReference type="Proteomes" id="UP001287286"/>
    </source>
</evidence>
<dbReference type="KEGG" id="plj:28884665"/>
<evidence type="ECO:0000313" key="4">
    <source>
        <dbReference type="EMBL" id="OAQ93371.1"/>
    </source>
</evidence>
<reference evidence="3 8" key="5">
    <citation type="journal article" date="2024" name="Microbiol. Resour. Announc.">
        <title>Genome annotations for the ascomycete fungi Trichoderma harzianum, Trichoderma aggressivum, and Purpureocillium lilacinum.</title>
        <authorList>
            <person name="Beijen E.P.W."/>
            <person name="Ohm R.A."/>
        </authorList>
    </citation>
    <scope>NUCLEOTIDE SEQUENCE [LARGE SCALE GENOMIC DNA]</scope>
    <source>
        <strain evidence="3 8">CBS 150709</strain>
    </source>
</reference>
<reference evidence="4 6" key="3">
    <citation type="submission" date="2016-02" db="EMBL/GenBank/DDBJ databases">
        <title>Biosynthesis of antibiotic leucinostatins and their inhibition on Phytophthora in bio-control Purpureocillium lilacinum.</title>
        <authorList>
            <person name="Wang G."/>
            <person name="Liu Z."/>
            <person name="Lin R."/>
            <person name="Li E."/>
            <person name="Mao Z."/>
            <person name="Ling J."/>
            <person name="Yin W."/>
            <person name="Xie B."/>
        </authorList>
    </citation>
    <scope>NUCLEOTIDE SEQUENCE [LARGE SCALE GENOMIC DNA]</scope>
    <source>
        <strain evidence="4">PLFJ-1</strain>
    </source>
</reference>